<keyword evidence="2" id="KW-0963">Cytoplasm</keyword>
<dbReference type="Proteomes" id="UP000515204">
    <property type="component" value="Unplaced"/>
</dbReference>
<dbReference type="CDD" id="cd00501">
    <property type="entry name" value="Peptidase_C15"/>
    <property type="match status" value="1"/>
</dbReference>
<evidence type="ECO:0000256" key="5">
    <source>
        <dbReference type="ARBA" id="ARBA00022807"/>
    </source>
</evidence>
<keyword evidence="5" id="KW-0788">Thiol protease</keyword>
<comment type="similarity">
    <text evidence="1">Belongs to the peptidase C15 family.</text>
</comment>
<dbReference type="GO" id="GO:0005829">
    <property type="term" value="C:cytosol"/>
    <property type="evidence" value="ECO:0007669"/>
    <property type="project" value="InterPro"/>
</dbReference>
<keyword evidence="6" id="KW-1185">Reference proteome</keyword>
<dbReference type="RefSeq" id="XP_014478648.1">
    <property type="nucleotide sequence ID" value="XM_014623162.1"/>
</dbReference>
<protein>
    <submittedName>
        <fullName evidence="7">Pyroglutamyl-peptidase 1 isoform X2</fullName>
    </submittedName>
</protein>
<name>A0A6P3XL02_DINQU</name>
<dbReference type="InterPro" id="IPR000816">
    <property type="entry name" value="Peptidase_C15"/>
</dbReference>
<dbReference type="GO" id="GO:0006508">
    <property type="term" value="P:proteolysis"/>
    <property type="evidence" value="ECO:0007669"/>
    <property type="project" value="UniProtKB-KW"/>
</dbReference>
<evidence type="ECO:0000256" key="3">
    <source>
        <dbReference type="ARBA" id="ARBA00022670"/>
    </source>
</evidence>
<organism evidence="6 7">
    <name type="scientific">Dinoponera quadriceps</name>
    <name type="common">South American ant</name>
    <dbReference type="NCBI Taxonomy" id="609295"/>
    <lineage>
        <taxon>Eukaryota</taxon>
        <taxon>Metazoa</taxon>
        <taxon>Ecdysozoa</taxon>
        <taxon>Arthropoda</taxon>
        <taxon>Hexapoda</taxon>
        <taxon>Insecta</taxon>
        <taxon>Pterygota</taxon>
        <taxon>Neoptera</taxon>
        <taxon>Endopterygota</taxon>
        <taxon>Hymenoptera</taxon>
        <taxon>Apocrita</taxon>
        <taxon>Aculeata</taxon>
        <taxon>Formicoidea</taxon>
        <taxon>Formicidae</taxon>
        <taxon>Ponerinae</taxon>
        <taxon>Ponerini</taxon>
        <taxon>Dinoponera</taxon>
    </lineage>
</organism>
<keyword evidence="3" id="KW-0645">Protease</keyword>
<dbReference type="Pfam" id="PF01470">
    <property type="entry name" value="Peptidase_C15"/>
    <property type="match status" value="1"/>
</dbReference>
<dbReference type="PANTHER" id="PTHR23402">
    <property type="entry name" value="PROTEASE FAMILY C15 PYROGLUTAMYL-PEPTIDASE I-RELATED"/>
    <property type="match status" value="1"/>
</dbReference>
<dbReference type="InterPro" id="IPR016125">
    <property type="entry name" value="Peptidase_C15-like"/>
</dbReference>
<keyword evidence="4" id="KW-0378">Hydrolase</keyword>
<dbReference type="Gene3D" id="3.40.630.20">
    <property type="entry name" value="Peptidase C15, pyroglutamyl peptidase I-like"/>
    <property type="match status" value="1"/>
</dbReference>
<dbReference type="AlphaFoldDB" id="A0A6P3XL02"/>
<dbReference type="SUPFAM" id="SSF53182">
    <property type="entry name" value="Pyrrolidone carboxyl peptidase (pyroglutamate aminopeptidase)"/>
    <property type="match status" value="1"/>
</dbReference>
<gene>
    <name evidence="7" type="primary">LOC106746508</name>
</gene>
<proteinExistence type="inferred from homology"/>
<accession>A0A6P3XL02</accession>
<sequence length="202" mass="22747">MGVDSKCTILVTGFGPFDVHAVNASWEAVKELEKLWANAVEFSDVKLITEEIPVSYNYVSTHIPQLWKKHNPMIVLHVGVSHKAECLTIECRAYNNGYQRFDIHTKCPDEMGMECKVLETGIDTNELCDNVNKNCVKSGCKACVSCDAGRYLCEYTFYQSLSIDSTKVLFVHVPDLNKYTSTQTAKGLYDILCHLINNSKYS</sequence>
<dbReference type="GeneID" id="106746508"/>
<reference evidence="7" key="1">
    <citation type="submission" date="2025-08" db="UniProtKB">
        <authorList>
            <consortium name="RefSeq"/>
        </authorList>
    </citation>
    <scope>IDENTIFICATION</scope>
</reference>
<evidence type="ECO:0000313" key="6">
    <source>
        <dbReference type="Proteomes" id="UP000515204"/>
    </source>
</evidence>
<evidence type="ECO:0000256" key="1">
    <source>
        <dbReference type="ARBA" id="ARBA00006641"/>
    </source>
</evidence>
<evidence type="ECO:0000313" key="7">
    <source>
        <dbReference type="RefSeq" id="XP_014478648.1"/>
    </source>
</evidence>
<dbReference type="GO" id="GO:0016920">
    <property type="term" value="F:pyroglutamyl-peptidase activity"/>
    <property type="evidence" value="ECO:0007669"/>
    <property type="project" value="InterPro"/>
</dbReference>
<evidence type="ECO:0000256" key="2">
    <source>
        <dbReference type="ARBA" id="ARBA00022490"/>
    </source>
</evidence>
<dbReference type="OrthoDB" id="407146at2759"/>
<dbReference type="InterPro" id="IPR036440">
    <property type="entry name" value="Peptidase_C15-like_sf"/>
</dbReference>
<dbReference type="PRINTS" id="PR00706">
    <property type="entry name" value="PYROGLUPTASE"/>
</dbReference>
<dbReference type="PIRSF" id="PIRSF015592">
    <property type="entry name" value="Prld-crbxl_pptds"/>
    <property type="match status" value="1"/>
</dbReference>
<dbReference type="PANTHER" id="PTHR23402:SF1">
    <property type="entry name" value="PYROGLUTAMYL-PEPTIDASE I"/>
    <property type="match status" value="1"/>
</dbReference>
<evidence type="ECO:0000256" key="4">
    <source>
        <dbReference type="ARBA" id="ARBA00022801"/>
    </source>
</evidence>